<dbReference type="EMBL" id="SLWS01000011">
    <property type="protein sequence ID" value="TCO52955.1"/>
    <property type="molecule type" value="Genomic_DNA"/>
</dbReference>
<gene>
    <name evidence="4" type="ORF">EV192_111149</name>
</gene>
<evidence type="ECO:0000256" key="1">
    <source>
        <dbReference type="SAM" id="MobiDB-lite"/>
    </source>
</evidence>
<feature type="domain" description="NIDO" evidence="3">
    <location>
        <begin position="647"/>
        <end position="823"/>
    </location>
</feature>
<evidence type="ECO:0000256" key="2">
    <source>
        <dbReference type="SAM" id="SignalP"/>
    </source>
</evidence>
<dbReference type="Gene3D" id="2.60.40.2810">
    <property type="match status" value="1"/>
</dbReference>
<name>A0A4R2JFD8_9PSEU</name>
<feature type="region of interest" description="Disordered" evidence="1">
    <location>
        <begin position="600"/>
        <end position="628"/>
    </location>
</feature>
<dbReference type="Pfam" id="PF17963">
    <property type="entry name" value="Big_9"/>
    <property type="match status" value="1"/>
</dbReference>
<dbReference type="Pfam" id="PF06119">
    <property type="entry name" value="NIDO"/>
    <property type="match status" value="1"/>
</dbReference>
<comment type="caution">
    <text evidence="4">The sequence shown here is derived from an EMBL/GenBank/DDBJ whole genome shotgun (WGS) entry which is preliminary data.</text>
</comment>
<evidence type="ECO:0000259" key="3">
    <source>
        <dbReference type="Pfam" id="PF06119"/>
    </source>
</evidence>
<dbReference type="GO" id="GO:0005509">
    <property type="term" value="F:calcium ion binding"/>
    <property type="evidence" value="ECO:0007669"/>
    <property type="project" value="InterPro"/>
</dbReference>
<keyword evidence="5" id="KW-1185">Reference proteome</keyword>
<organism evidence="4 5">
    <name type="scientific">Actinocrispum wychmicini</name>
    <dbReference type="NCBI Taxonomy" id="1213861"/>
    <lineage>
        <taxon>Bacteria</taxon>
        <taxon>Bacillati</taxon>
        <taxon>Actinomycetota</taxon>
        <taxon>Actinomycetes</taxon>
        <taxon>Pseudonocardiales</taxon>
        <taxon>Pseudonocardiaceae</taxon>
        <taxon>Actinocrispum</taxon>
    </lineage>
</organism>
<dbReference type="GO" id="GO:0007160">
    <property type="term" value="P:cell-matrix adhesion"/>
    <property type="evidence" value="ECO:0007669"/>
    <property type="project" value="InterPro"/>
</dbReference>
<evidence type="ECO:0000313" key="4">
    <source>
        <dbReference type="EMBL" id="TCO52955.1"/>
    </source>
</evidence>
<accession>A0A4R2JFD8</accession>
<sequence>MTIGRKLITLGTCLSLLLGAVPSVTWAASGPSAFCHITDGSFTTCADGTREWADVTPAEFPQRHAFLYSDQANLRPDRAEPGSPADTFMLLYDECGTTTPLRKDDYFLVNFDTVEKHQNGPEELVRYSIHVFSDGTIIFIENGHVQTDSAGRSRVAEIDGQRGKATFGRSPRCDFDHLVVEYEIELSAAGGDSYSPDPLFWGGTPPNKPPVAVNDTKDIADRPRDDIPVLGNDFDPDGSLDPGSVAIVNAPGHGTARISGGVVTYEKGQDFEDTDEFSYTVADNEGATSNQAKVTITGNCPTGLSNPVQLPPVTATDILGQIGKGYRVSYDPLGLTFNTVSARSPAYCSLDSNSGVLRVRLTCLHPFGLCPAIFPPSIGVVVATSTATASLDFYRAEDAAVPPVCDFQALRNNCSLNSPAGGSIFVKWHTDGFDIRDSLTGTLGYNTGPLTFWANLNALASPKAPLAAKVQAAEVYFHTTLIDHLASIDRFAIVQEPPAEVLVTDPSGAQTGRTTAGAVLNGITGSIYTNNPEGSAATALILNPPPGQYQVLVHGPDGSPFTLSMAVVDLFGDARNPGVTETTASGTTSPTGNTFSFNVPVAHRPPLPRLATRPGFDATELPPNDDGSTGAVPIGFTANFFGRQFSSAFVNNNGNLTLDQPLGTFTPFDLSSTQRSIIAPFFADVDTRQGNTVHYGTGTVDGHPAFGATWPSVGCYNQITSVRNDFQVVLVDRSDVNPGDFDIEFNYNRIQWETGTASGGNAACQGGASARAGFAKGTGQPGTFVELPGSGVPGAFLDLNQDTGLINHSVDSPVRGRYDFAVRNGAPVIADADRDGVLDELDNCPDTANPDQRDAALDGIGDACEPPGRQHATAGFLQAGLDGRTTVEAAPLGVDQEPSLTDRLVRIVTFRLAAGLATSAQTLTSNLVASLVNSGLVPASGADALTQAVLSHLNRPPDCHALHPYPATLWPPNHKMVGITVSGATDPDDGDTVTTTIDAITQDEPLTGPEDATAPDATLTAPLSTTASLRAERLGTGDGRIYRVHVTARDAAGLTCQTTITVAVPHDQAHAPIDSAPPSYNSLGS</sequence>
<protein>
    <submittedName>
        <fullName evidence="4">Nidogen-like</fullName>
    </submittedName>
</protein>
<dbReference type="OrthoDB" id="5175624at2"/>
<dbReference type="Gene3D" id="4.10.1080.10">
    <property type="entry name" value="TSP type-3 repeat"/>
    <property type="match status" value="1"/>
</dbReference>
<proteinExistence type="predicted"/>
<reference evidence="4 5" key="1">
    <citation type="submission" date="2019-03" db="EMBL/GenBank/DDBJ databases">
        <title>Genomic Encyclopedia of Type Strains, Phase IV (KMG-IV): sequencing the most valuable type-strain genomes for metagenomic binning, comparative biology and taxonomic classification.</title>
        <authorList>
            <person name="Goeker M."/>
        </authorList>
    </citation>
    <scope>NUCLEOTIDE SEQUENCE [LARGE SCALE GENOMIC DNA]</scope>
    <source>
        <strain evidence="4 5">DSM 45934</strain>
    </source>
</reference>
<feature type="chain" id="PRO_5020526903" evidence="2">
    <location>
        <begin position="28"/>
        <end position="1085"/>
    </location>
</feature>
<feature type="signal peptide" evidence="2">
    <location>
        <begin position="1"/>
        <end position="27"/>
    </location>
</feature>
<dbReference type="InterPro" id="IPR028974">
    <property type="entry name" value="TSP_type-3_rpt"/>
</dbReference>
<evidence type="ECO:0000313" key="5">
    <source>
        <dbReference type="Proteomes" id="UP000295680"/>
    </source>
</evidence>
<dbReference type="Proteomes" id="UP000295680">
    <property type="component" value="Unassembled WGS sequence"/>
</dbReference>
<dbReference type="InterPro" id="IPR003886">
    <property type="entry name" value="NIDO_dom"/>
</dbReference>
<dbReference type="AlphaFoldDB" id="A0A4R2JFD8"/>
<keyword evidence="2" id="KW-0732">Signal</keyword>
<dbReference type="SUPFAM" id="SSF103647">
    <property type="entry name" value="TSP type-3 repeat"/>
    <property type="match status" value="1"/>
</dbReference>